<organism evidence="1 2">
    <name type="scientific">Leishmania tarentolae</name>
    <name type="common">Sauroleishmania tarentolae</name>
    <dbReference type="NCBI Taxonomy" id="5689"/>
    <lineage>
        <taxon>Eukaryota</taxon>
        <taxon>Discoba</taxon>
        <taxon>Euglenozoa</taxon>
        <taxon>Kinetoplastea</taxon>
        <taxon>Metakinetoplastina</taxon>
        <taxon>Trypanosomatida</taxon>
        <taxon>Trypanosomatidae</taxon>
        <taxon>Leishmaniinae</taxon>
        <taxon>Leishmania</taxon>
        <taxon>lizard Leishmania</taxon>
    </lineage>
</organism>
<dbReference type="VEuPathDB" id="TriTrypDB:LtaPh_2422551"/>
<keyword evidence="2" id="KW-1185">Reference proteome</keyword>
<name>A0A640KHW8_LEITA</name>
<dbReference type="Proteomes" id="UP000419144">
    <property type="component" value="Unassembled WGS sequence"/>
</dbReference>
<gene>
    <name evidence="1" type="ORF">LtaPh_2422551</name>
</gene>
<dbReference type="EMBL" id="BLBS01000033">
    <property type="protein sequence ID" value="GET89062.1"/>
    <property type="molecule type" value="Genomic_DNA"/>
</dbReference>
<evidence type="ECO:0000313" key="2">
    <source>
        <dbReference type="Proteomes" id="UP000419144"/>
    </source>
</evidence>
<evidence type="ECO:0000313" key="1">
    <source>
        <dbReference type="EMBL" id="GET89062.1"/>
    </source>
</evidence>
<accession>A0A640KHW8</accession>
<proteinExistence type="predicted"/>
<protein>
    <submittedName>
        <fullName evidence="1">Kelch motif/galactose oxidase, central domain containing protein, putative</fullName>
    </submittedName>
</protein>
<reference evidence="1" key="1">
    <citation type="submission" date="2019-11" db="EMBL/GenBank/DDBJ databases">
        <title>Leishmania tarentolae CDS.</title>
        <authorList>
            <person name="Goto Y."/>
            <person name="Yamagishi J."/>
        </authorList>
    </citation>
    <scope>NUCLEOTIDE SEQUENCE [LARGE SCALE GENOMIC DNA]</scope>
    <source>
        <strain evidence="1">Parrot Tar II</strain>
    </source>
</reference>
<dbReference type="AlphaFoldDB" id="A0A640KHW8"/>
<sequence length="326" mass="35208">MQREVSCQSGELWVRHDKPITHAIDACLAAEIQFRGVVHEVAAKAATKHHHCVAAYYRHVTLAARRVLAVDIVHELKRVRLHVVDEQVVQLLFAIPPAEYDDVAVVHSGAIPGTAEHRHLRQVDAPPHRGIEGIDEKVFAALAAAVAATKYNHSALIRHRSVSRARRWDRAQLVALLPLGVAQVTAVQVLQPLVAVASAALASENVHGAPKHNGTVAIASHWNERPSHDNRMAVAIFANIEELVEPTSAVAAAKNVHARAVPNCGVKRPRVLLFATQLYLFPSLVDHVVLPQVVQVDGHTVRVVYAAVDVGLAAIGVGAERVSDAA</sequence>
<comment type="caution">
    <text evidence="1">The sequence shown here is derived from an EMBL/GenBank/DDBJ whole genome shotgun (WGS) entry which is preliminary data.</text>
</comment>